<dbReference type="SUPFAM" id="SSF102588">
    <property type="entry name" value="LmbE-like"/>
    <property type="match status" value="1"/>
</dbReference>
<accession>A0ABS0GV90</accession>
<dbReference type="Gene3D" id="3.40.50.10320">
    <property type="entry name" value="LmbE-like"/>
    <property type="match status" value="1"/>
</dbReference>
<dbReference type="EMBL" id="JADPUN010000145">
    <property type="protein sequence ID" value="MBF9130123.1"/>
    <property type="molecule type" value="Genomic_DNA"/>
</dbReference>
<dbReference type="RefSeq" id="WP_196201705.1">
    <property type="nucleotide sequence ID" value="NZ_JADPUN010000145.1"/>
</dbReference>
<keyword evidence="3" id="KW-1185">Reference proteome</keyword>
<evidence type="ECO:0000313" key="2">
    <source>
        <dbReference type="EMBL" id="MBF9130123.1"/>
    </source>
</evidence>
<dbReference type="Pfam" id="PF02585">
    <property type="entry name" value="PIG-L"/>
    <property type="match status" value="1"/>
</dbReference>
<keyword evidence="1" id="KW-0862">Zinc</keyword>
<proteinExistence type="predicted"/>
<dbReference type="InterPro" id="IPR003737">
    <property type="entry name" value="GlcNAc_PI_deacetylase-related"/>
</dbReference>
<protein>
    <submittedName>
        <fullName evidence="2">PIG-L family deacetylase</fullName>
    </submittedName>
</protein>
<sequence length="244" mass="26527">MTASAIGRGPVLVVSAHAADFVWRAGGAVALSASRGQQVHVLCLTFGEKGESQGLWKQPGMTLDRVKEARRDEASRAAKVLGAEIEFLDVGDYPLRPTDALYDSVTATIRRVNPAMIITHPAKDPYNLDHSLTHEIVLRSRMVAQAAGHDRSTQPIGATQVLQFEPHQPEQCGFVPNLLLDISGVFERKVEAMRIMGAQGHLVAYYTDLGVRRGVQAVRNGGARSITHAEAFQRVFPVVGDELL</sequence>
<gene>
    <name evidence="2" type="ORF">I0C86_14325</name>
</gene>
<dbReference type="PANTHER" id="PTHR12993">
    <property type="entry name" value="N-ACETYLGLUCOSAMINYL-PHOSPHATIDYLINOSITOL DE-N-ACETYLASE-RELATED"/>
    <property type="match status" value="1"/>
</dbReference>
<organism evidence="2 3">
    <name type="scientific">Plantactinospora alkalitolerans</name>
    <dbReference type="NCBI Taxonomy" id="2789879"/>
    <lineage>
        <taxon>Bacteria</taxon>
        <taxon>Bacillati</taxon>
        <taxon>Actinomycetota</taxon>
        <taxon>Actinomycetes</taxon>
        <taxon>Micromonosporales</taxon>
        <taxon>Micromonosporaceae</taxon>
        <taxon>Plantactinospora</taxon>
    </lineage>
</organism>
<dbReference type="InterPro" id="IPR024078">
    <property type="entry name" value="LmbE-like_dom_sf"/>
</dbReference>
<evidence type="ECO:0000256" key="1">
    <source>
        <dbReference type="ARBA" id="ARBA00022833"/>
    </source>
</evidence>
<reference evidence="2 3" key="1">
    <citation type="submission" date="2020-11" db="EMBL/GenBank/DDBJ databases">
        <title>A novel isolate from a Black sea contaminated sediment with potential to produce alkanes: Plantactinospora alkalitolerans sp. nov.</title>
        <authorList>
            <person name="Carro L."/>
            <person name="Veyisoglu A."/>
            <person name="Guven K."/>
            <person name="Schumann P."/>
            <person name="Klenk H.-P."/>
            <person name="Sahin N."/>
        </authorList>
    </citation>
    <scope>NUCLEOTIDE SEQUENCE [LARGE SCALE GENOMIC DNA]</scope>
    <source>
        <strain evidence="2 3">S1510</strain>
    </source>
</reference>
<dbReference type="Proteomes" id="UP000638560">
    <property type="component" value="Unassembled WGS sequence"/>
</dbReference>
<comment type="caution">
    <text evidence="2">The sequence shown here is derived from an EMBL/GenBank/DDBJ whole genome shotgun (WGS) entry which is preliminary data.</text>
</comment>
<evidence type="ECO:0000313" key="3">
    <source>
        <dbReference type="Proteomes" id="UP000638560"/>
    </source>
</evidence>
<name>A0ABS0GV90_9ACTN</name>
<dbReference type="PANTHER" id="PTHR12993:SF29">
    <property type="entry name" value="BLR3841 PROTEIN"/>
    <property type="match status" value="1"/>
</dbReference>